<dbReference type="SUPFAM" id="SSF159501">
    <property type="entry name" value="EreA/ChaN-like"/>
    <property type="match status" value="1"/>
</dbReference>
<comment type="caution">
    <text evidence="2">The sequence shown here is derived from an EMBL/GenBank/DDBJ whole genome shotgun (WGS) entry which is preliminary data.</text>
</comment>
<accession>A0A1Q4VFN8</accession>
<dbReference type="Gene3D" id="1.20.1440.30">
    <property type="entry name" value="Biosynthetic Protein domain"/>
    <property type="match status" value="1"/>
</dbReference>
<evidence type="ECO:0000313" key="2">
    <source>
        <dbReference type="EMBL" id="OKH96640.1"/>
    </source>
</evidence>
<dbReference type="AlphaFoldDB" id="A0A1Q4VFN8"/>
<sequence>MLAGLNRHAHPLRATAPGDQRPAGDLATLARMTRDAEIIGFGEVTHGSKEVFDVRERLFRYLATRPGDAAVTTFALEQPWSTGVRLDTWVRTGEGDLRTIMREEFQSDYTSWRTEEFHRLFSWMREYNRTHDRQLRVMGNDIGDIGREQYARVLGWAERHRPALLPVLRERYAQLLDLPAGRDARMKALIGLPPAQRRSLAADAQAAHRLLSGSGTGTGTGTGSESGRVPARVVQEALVISQMATMYSLDGAELHRFRDDSMARNTVWWQRDTGERVLAAAHNGHLAYQSAWPQQYPVTQGAALRDLVGDDYVAIGTSVHSAGFLARPETGGDRREVFDTGAAHPGSNEHTLDRVRHRDFVIDLRGTTGDRATAAWLAAPRPTFLVPATYVPSVMREPQSLAEGYDVIVHLHRAEAATPFD</sequence>
<keyword evidence="3" id="KW-1185">Reference proteome</keyword>
<dbReference type="InterPro" id="IPR014622">
    <property type="entry name" value="UCP036794_erythomycin"/>
</dbReference>
<dbReference type="PIRSF" id="PIRSF036794">
    <property type="entry name" value="UCP_erythr_ester"/>
    <property type="match status" value="1"/>
</dbReference>
<dbReference type="Proteomes" id="UP000186455">
    <property type="component" value="Unassembled WGS sequence"/>
</dbReference>
<dbReference type="InterPro" id="IPR007815">
    <property type="entry name" value="Emycin_Estase"/>
</dbReference>
<proteinExistence type="predicted"/>
<organism evidence="2 3">
    <name type="scientific">Streptomyces uncialis</name>
    <dbReference type="NCBI Taxonomy" id="1048205"/>
    <lineage>
        <taxon>Bacteria</taxon>
        <taxon>Bacillati</taxon>
        <taxon>Actinomycetota</taxon>
        <taxon>Actinomycetes</taxon>
        <taxon>Kitasatosporales</taxon>
        <taxon>Streptomycetaceae</taxon>
        <taxon>Streptomyces</taxon>
    </lineage>
</organism>
<feature type="region of interest" description="Disordered" evidence="1">
    <location>
        <begin position="1"/>
        <end position="23"/>
    </location>
</feature>
<evidence type="ECO:0000256" key="1">
    <source>
        <dbReference type="SAM" id="MobiDB-lite"/>
    </source>
</evidence>
<dbReference type="Pfam" id="PF05139">
    <property type="entry name" value="Erythro_esteras"/>
    <property type="match status" value="1"/>
</dbReference>
<dbReference type="GO" id="GO:0046677">
    <property type="term" value="P:response to antibiotic"/>
    <property type="evidence" value="ECO:0007669"/>
    <property type="project" value="InterPro"/>
</dbReference>
<gene>
    <name evidence="2" type="ORF">AB852_02100</name>
</gene>
<evidence type="ECO:0000313" key="3">
    <source>
        <dbReference type="Proteomes" id="UP000186455"/>
    </source>
</evidence>
<dbReference type="EMBL" id="LFBV01000001">
    <property type="protein sequence ID" value="OKH96640.1"/>
    <property type="molecule type" value="Genomic_DNA"/>
</dbReference>
<dbReference type="PANTHER" id="PTHR31299">
    <property type="entry name" value="ESTERASE, PUTATIVE (AFU_ORTHOLOGUE AFUA_1G05850)-RELATED"/>
    <property type="match status" value="1"/>
</dbReference>
<dbReference type="Gene3D" id="3.30.1870.10">
    <property type="entry name" value="EreA-like, domain 2"/>
    <property type="match status" value="1"/>
</dbReference>
<name>A0A1Q4VFN8_9ACTN</name>
<dbReference type="Gene3D" id="3.40.1660.10">
    <property type="entry name" value="EreA-like (biosynthetic domain)"/>
    <property type="match status" value="1"/>
</dbReference>
<dbReference type="CDD" id="cd14728">
    <property type="entry name" value="Ere-like"/>
    <property type="match status" value="1"/>
</dbReference>
<reference evidence="2 3" key="1">
    <citation type="submission" date="2015-06" db="EMBL/GenBank/DDBJ databases">
        <title>Cloning and characterization of the uncialamcin biosynthetic gene cluster.</title>
        <authorList>
            <person name="Yan X."/>
            <person name="Huang T."/>
            <person name="Ge H."/>
            <person name="Shen B."/>
        </authorList>
    </citation>
    <scope>NUCLEOTIDE SEQUENCE [LARGE SCALE GENOMIC DNA]</scope>
    <source>
        <strain evidence="2 3">DCA2648</strain>
    </source>
</reference>
<evidence type="ECO:0008006" key="4">
    <source>
        <dbReference type="Google" id="ProtNLM"/>
    </source>
</evidence>
<protein>
    <recommendedName>
        <fullName evidence="4">Erythromycin esterase</fullName>
    </recommendedName>
</protein>
<dbReference type="InterPro" id="IPR052036">
    <property type="entry name" value="Hydrolase/PRTase-associated"/>
</dbReference>
<dbReference type="PANTHER" id="PTHR31299:SF0">
    <property type="entry name" value="ESTERASE, PUTATIVE (AFU_ORTHOLOGUE AFUA_1G05850)-RELATED"/>
    <property type="match status" value="1"/>
</dbReference>
<dbReference type="STRING" id="1048205.AB852_02100"/>